<dbReference type="RefSeq" id="WP_063769191.1">
    <property type="nucleotide sequence ID" value="NZ_JMCB01000002.1"/>
</dbReference>
<organism evidence="1 2">
    <name type="scientific">Hyalangium minutum</name>
    <dbReference type="NCBI Taxonomy" id="394096"/>
    <lineage>
        <taxon>Bacteria</taxon>
        <taxon>Pseudomonadati</taxon>
        <taxon>Myxococcota</taxon>
        <taxon>Myxococcia</taxon>
        <taxon>Myxococcales</taxon>
        <taxon>Cystobacterineae</taxon>
        <taxon>Archangiaceae</taxon>
        <taxon>Hyalangium</taxon>
    </lineage>
</organism>
<protein>
    <submittedName>
        <fullName evidence="1">Uncharacterized protein</fullName>
    </submittedName>
</protein>
<sequence>MPEVDLPIARDARSLIPPTLQRTMRRSLSRGPEAGTPAKPLFGVLPFKRFVPQDIHSLLDYANGLTVLGVAMGAAKPACTAGLALGMADLGVSLLTDYRLSLRKIIPIEVHEFIDYAWGLAAIASPFVFGYARRSPLSAIVHVAVGVSTIIGSLFTDYRAQVGVKWSKRRLSEALPLSGAAVGA</sequence>
<dbReference type="STRING" id="394096.DB31_3326"/>
<name>A0A085WU33_9BACT</name>
<accession>A0A085WU33</accession>
<dbReference type="PATRIC" id="fig|394096.3.peg.976"/>
<gene>
    <name evidence="1" type="ORF">DB31_3326</name>
</gene>
<keyword evidence="2" id="KW-1185">Reference proteome</keyword>
<dbReference type="AlphaFoldDB" id="A0A085WU33"/>
<proteinExistence type="predicted"/>
<reference evidence="1 2" key="1">
    <citation type="submission" date="2014-04" db="EMBL/GenBank/DDBJ databases">
        <title>Genome assembly of Hyalangium minutum DSM 14724.</title>
        <authorList>
            <person name="Sharma G."/>
            <person name="Subramanian S."/>
        </authorList>
    </citation>
    <scope>NUCLEOTIDE SEQUENCE [LARGE SCALE GENOMIC DNA]</scope>
    <source>
        <strain evidence="1 2">DSM 14724</strain>
    </source>
</reference>
<evidence type="ECO:0000313" key="2">
    <source>
        <dbReference type="Proteomes" id="UP000028725"/>
    </source>
</evidence>
<comment type="caution">
    <text evidence="1">The sequence shown here is derived from an EMBL/GenBank/DDBJ whole genome shotgun (WGS) entry which is preliminary data.</text>
</comment>
<dbReference type="Proteomes" id="UP000028725">
    <property type="component" value="Unassembled WGS sequence"/>
</dbReference>
<evidence type="ECO:0000313" key="1">
    <source>
        <dbReference type="EMBL" id="KFE71196.1"/>
    </source>
</evidence>
<dbReference type="EMBL" id="JMCB01000002">
    <property type="protein sequence ID" value="KFE71196.1"/>
    <property type="molecule type" value="Genomic_DNA"/>
</dbReference>